<dbReference type="PANTHER" id="PTHR37815">
    <property type="entry name" value="UPF0397 PROTEIN BC_2624-RELATED"/>
    <property type="match status" value="1"/>
</dbReference>
<comment type="caution">
    <text evidence="4">The sequence shown here is derived from an EMBL/GenBank/DDBJ whole genome shotgun (WGS) entry which is preliminary data.</text>
</comment>
<keyword evidence="3" id="KW-0472">Membrane</keyword>
<dbReference type="STRING" id="180332.GCA_000797495_01787"/>
<dbReference type="RefSeq" id="WP_027295611.1">
    <property type="nucleotide sequence ID" value="NZ_CAUSDN010000184.1"/>
</dbReference>
<sequence length="199" mass="20988">MQHKNQTIMKLAQTALLAALCFVSFTFFQIKIPMPGGDATSIHIGNAFCVLAALLLGGGYGGLAGAVGMTIADLMDPIYIVGAPKTFVLKLCIGLIVGLVAHRIAKIGETSNKKYILKWSTIASVCGLGFNVIFDPLAGYFYKQIILGQPQEMASVLAKWSTATTFVNAVVSTILVAVLYSALRPALGKAGLLVQPAKV</sequence>
<feature type="transmembrane region" description="Helical" evidence="3">
    <location>
        <begin position="87"/>
        <end position="105"/>
    </location>
</feature>
<organism evidence="4 5">
    <name type="scientific">Robinsoniella peoriensis</name>
    <dbReference type="NCBI Taxonomy" id="180332"/>
    <lineage>
        <taxon>Bacteria</taxon>
        <taxon>Bacillati</taxon>
        <taxon>Bacillota</taxon>
        <taxon>Clostridia</taxon>
        <taxon>Lachnospirales</taxon>
        <taxon>Lachnospiraceae</taxon>
        <taxon>Robinsoniella</taxon>
    </lineage>
</organism>
<proteinExistence type="predicted"/>
<dbReference type="PANTHER" id="PTHR37815:SF3">
    <property type="entry name" value="UPF0397 PROTEIN SPR0429"/>
    <property type="match status" value="1"/>
</dbReference>
<name>A0A4U8Q1A6_9FIRM</name>
<dbReference type="AlphaFoldDB" id="A0A4U8Q1A6"/>
<protein>
    <submittedName>
        <fullName evidence="4">Putative membrane protein</fullName>
    </submittedName>
</protein>
<keyword evidence="5" id="KW-1185">Reference proteome</keyword>
<keyword evidence="2 3" id="KW-1133">Transmembrane helix</keyword>
<evidence type="ECO:0000256" key="1">
    <source>
        <dbReference type="ARBA" id="ARBA00022692"/>
    </source>
</evidence>
<keyword evidence="1 3" id="KW-0812">Transmembrane</keyword>
<dbReference type="InterPro" id="IPR009825">
    <property type="entry name" value="ECF_substrate-spec-like"/>
</dbReference>
<evidence type="ECO:0000256" key="3">
    <source>
        <dbReference type="SAM" id="Phobius"/>
    </source>
</evidence>
<feature type="transmembrane region" description="Helical" evidence="3">
    <location>
        <begin position="117"/>
        <end position="142"/>
    </location>
</feature>
<accession>A0A4U8Q1A6</accession>
<dbReference type="Gene3D" id="1.10.1760.20">
    <property type="match status" value="1"/>
</dbReference>
<gene>
    <name evidence="4" type="ORF">DSM106044_05288</name>
</gene>
<dbReference type="EMBL" id="QGQD01000107">
    <property type="protein sequence ID" value="TLC97923.1"/>
    <property type="molecule type" value="Genomic_DNA"/>
</dbReference>
<feature type="transmembrane region" description="Helical" evidence="3">
    <location>
        <begin position="163"/>
        <end position="183"/>
    </location>
</feature>
<evidence type="ECO:0000313" key="4">
    <source>
        <dbReference type="EMBL" id="TLC97923.1"/>
    </source>
</evidence>
<evidence type="ECO:0000256" key="2">
    <source>
        <dbReference type="ARBA" id="ARBA00022989"/>
    </source>
</evidence>
<dbReference type="GO" id="GO:0016020">
    <property type="term" value="C:membrane"/>
    <property type="evidence" value="ECO:0007669"/>
    <property type="project" value="InterPro"/>
</dbReference>
<dbReference type="Proteomes" id="UP000306509">
    <property type="component" value="Unassembled WGS sequence"/>
</dbReference>
<evidence type="ECO:0000313" key="5">
    <source>
        <dbReference type="Proteomes" id="UP000306509"/>
    </source>
</evidence>
<feature type="transmembrane region" description="Helical" evidence="3">
    <location>
        <begin position="44"/>
        <end position="75"/>
    </location>
</feature>
<dbReference type="Pfam" id="PF07155">
    <property type="entry name" value="ECF-ribofla_trS"/>
    <property type="match status" value="1"/>
</dbReference>
<reference evidence="4 5" key="1">
    <citation type="journal article" date="2019" name="Anaerobe">
        <title>Detection of Robinsoniella peoriensis in multiple bone samples of a trauma patient.</title>
        <authorList>
            <person name="Schrottner P."/>
            <person name="Hartwich K."/>
            <person name="Bunk B."/>
            <person name="Schober I."/>
            <person name="Helbig S."/>
            <person name="Rudolph W.W."/>
            <person name="Gunzer F."/>
        </authorList>
    </citation>
    <scope>NUCLEOTIDE SEQUENCE [LARGE SCALE GENOMIC DNA]</scope>
    <source>
        <strain evidence="4 5">DSM 106044</strain>
    </source>
</reference>